<feature type="compositionally biased region" description="Basic and acidic residues" evidence="1">
    <location>
        <begin position="44"/>
        <end position="84"/>
    </location>
</feature>
<keyword evidence="3" id="KW-0966">Cell projection</keyword>
<evidence type="ECO:0000256" key="1">
    <source>
        <dbReference type="SAM" id="MobiDB-lite"/>
    </source>
</evidence>
<dbReference type="RefSeq" id="WP_013217043.1">
    <property type="nucleotide sequence ID" value="NC_014313.1"/>
</dbReference>
<dbReference type="Proteomes" id="UP000002033">
    <property type="component" value="Chromosome"/>
</dbReference>
<feature type="region of interest" description="Disordered" evidence="1">
    <location>
        <begin position="247"/>
        <end position="284"/>
    </location>
</feature>
<dbReference type="HOGENOM" id="CLU_540549_0_0_5"/>
<feature type="region of interest" description="Disordered" evidence="1">
    <location>
        <begin position="419"/>
        <end position="494"/>
    </location>
</feature>
<reference evidence="4" key="1">
    <citation type="journal article" date="2011" name="J. Bacteriol.">
        <title>Genome sequences of eight morphologically diverse alphaproteobacteria.</title>
        <authorList>
            <consortium name="US DOE Joint Genome Institute"/>
            <person name="Brown P.J."/>
            <person name="Kysela D.T."/>
            <person name="Buechlein A."/>
            <person name="Hemmerich C."/>
            <person name="Brun Y.V."/>
        </authorList>
    </citation>
    <scope>NUCLEOTIDE SEQUENCE [LARGE SCALE GENOMIC DNA]</scope>
    <source>
        <strain evidence="4">ATCC 51888 / DSM 1869 / NCIB 11706 / TK 0415</strain>
    </source>
</reference>
<evidence type="ECO:0000313" key="3">
    <source>
        <dbReference type="EMBL" id="ADJ24884.1"/>
    </source>
</evidence>
<keyword evidence="4" id="KW-1185">Reference proteome</keyword>
<dbReference type="InterPro" id="IPR038610">
    <property type="entry name" value="FliK-like_C_sf"/>
</dbReference>
<name>D8JW05_HYPDA</name>
<organism evidence="3 4">
    <name type="scientific">Hyphomicrobium denitrificans (strain ATCC 51888 / DSM 1869 / NCIMB 11706 / TK 0415)</name>
    <dbReference type="NCBI Taxonomy" id="582899"/>
    <lineage>
        <taxon>Bacteria</taxon>
        <taxon>Pseudomonadati</taxon>
        <taxon>Pseudomonadota</taxon>
        <taxon>Alphaproteobacteria</taxon>
        <taxon>Hyphomicrobiales</taxon>
        <taxon>Hyphomicrobiaceae</taxon>
        <taxon>Hyphomicrobium</taxon>
    </lineage>
</organism>
<proteinExistence type="predicted"/>
<feature type="compositionally biased region" description="Low complexity" evidence="1">
    <location>
        <begin position="420"/>
        <end position="436"/>
    </location>
</feature>
<evidence type="ECO:0000313" key="4">
    <source>
        <dbReference type="Proteomes" id="UP000002033"/>
    </source>
</evidence>
<feature type="compositionally biased region" description="Polar residues" evidence="1">
    <location>
        <begin position="9"/>
        <end position="28"/>
    </location>
</feature>
<protein>
    <submittedName>
        <fullName evidence="3">Flagellar hook-length control protein</fullName>
    </submittedName>
</protein>
<feature type="region of interest" description="Disordered" evidence="1">
    <location>
        <begin position="1"/>
        <end position="110"/>
    </location>
</feature>
<feature type="domain" description="Flagellar hook-length control protein-like C-terminal" evidence="2">
    <location>
        <begin position="354"/>
        <end position="423"/>
    </location>
</feature>
<sequence length="494" mass="51717">MTEVASRAAQGQSIIDTISSRSPAQTYRGSRPSPKAQDAAVSGDRVRDRPAGRTNIREQRADPKSIDKSTKVSEKSQRESRSDDDVQASFEATVDTLGGQEAQPAPASINPLLAWTASPVTAPAQEAASNDDSAATNVTNAAIPGHILKQASVVALMEARQRLMAAQDTTPTAESNVEETVTTPVSVQSREAHWIFDDRSAGSDSRMFETLTNKTNAENALSASTAAAGSKGDTGAPKLSTDMIGAARSAEPQPTAGTAPQQNFGDTQGGGSGSRKESATPDAGARQILDASASTPVENITQDIPETPAPLSAATQQVRSGVLTALAGDRTSAEPFTPRQPADQPPAAGYVLRSIDLTLSPPDLGTVRLKLSLKASALDIDAEASKAATARLLDDDRKGLEQSLRDAGYDVKSLKISDISSSSNSNLNSSLNNGSSTFQDGSQARANLGGRQDDGMPRRDGEMPDQSQHRRRNDSQQPSSADVANGRQANAIYI</sequence>
<dbReference type="KEGG" id="hdn:Hden_3089"/>
<dbReference type="OrthoDB" id="7676733at2"/>
<gene>
    <name evidence="3" type="ordered locus">Hden_3089</name>
</gene>
<dbReference type="Gene3D" id="3.30.750.140">
    <property type="match status" value="1"/>
</dbReference>
<keyword evidence="3" id="KW-0282">Flagellum</keyword>
<dbReference type="EMBL" id="CP002083">
    <property type="protein sequence ID" value="ADJ24884.1"/>
    <property type="molecule type" value="Genomic_DNA"/>
</dbReference>
<feature type="compositionally biased region" description="Basic and acidic residues" evidence="1">
    <location>
        <begin position="451"/>
        <end position="462"/>
    </location>
</feature>
<dbReference type="Pfam" id="PF02120">
    <property type="entry name" value="Flg_hook"/>
    <property type="match status" value="1"/>
</dbReference>
<dbReference type="STRING" id="582899.Hden_3089"/>
<accession>D8JW05</accession>
<dbReference type="AlphaFoldDB" id="D8JW05"/>
<evidence type="ECO:0000259" key="2">
    <source>
        <dbReference type="Pfam" id="PF02120"/>
    </source>
</evidence>
<feature type="compositionally biased region" description="Polar residues" evidence="1">
    <location>
        <begin position="255"/>
        <end position="266"/>
    </location>
</feature>
<keyword evidence="3" id="KW-0969">Cilium</keyword>
<dbReference type="eggNOG" id="COG3144">
    <property type="taxonomic scope" value="Bacteria"/>
</dbReference>
<dbReference type="InterPro" id="IPR021136">
    <property type="entry name" value="Flagellar_hook_control-like_C"/>
</dbReference>